<evidence type="ECO:0000313" key="2">
    <source>
        <dbReference type="EMBL" id="KAG2910291.1"/>
    </source>
</evidence>
<gene>
    <name evidence="5" type="ORF">JG687_00002470</name>
    <name evidence="6" type="ORF">PC110_g6560</name>
    <name evidence="1" type="ORF">PC113_g14049</name>
    <name evidence="2" type="ORF">PC115_g12943</name>
    <name evidence="3" type="ORF">PC118_g13579</name>
    <name evidence="4" type="ORF">PC129_g11905</name>
</gene>
<dbReference type="OrthoDB" id="93091at2759"/>
<dbReference type="Proteomes" id="UP000251314">
    <property type="component" value="Unassembled WGS sequence"/>
</dbReference>
<dbReference type="EMBL" id="MJFZ01000119">
    <property type="protein sequence ID" value="RAW37163.1"/>
    <property type="molecule type" value="Genomic_DNA"/>
</dbReference>
<dbReference type="AlphaFoldDB" id="A0A329SK38"/>
<name>A0A329SK38_9STRA</name>
<dbReference type="EMBL" id="RCML01000472">
    <property type="protein sequence ID" value="KAG2976108.1"/>
    <property type="molecule type" value="Genomic_DNA"/>
</dbReference>
<comment type="caution">
    <text evidence="6">The sequence shown here is derived from an EMBL/GenBank/DDBJ whole genome shotgun (WGS) entry which is preliminary data.</text>
</comment>
<dbReference type="VEuPathDB" id="FungiDB:PC110_g6560"/>
<keyword evidence="7" id="KW-1185">Reference proteome</keyword>
<evidence type="ECO:0000313" key="5">
    <source>
        <dbReference type="EMBL" id="KAG6970688.1"/>
    </source>
</evidence>
<dbReference type="Proteomes" id="UP000735874">
    <property type="component" value="Unassembled WGS sequence"/>
</dbReference>
<reference evidence="1" key="2">
    <citation type="submission" date="2018-10" db="EMBL/GenBank/DDBJ databases">
        <title>Effector identification in a new, highly contiguous assembly of the strawberry crown rot pathogen Phytophthora cactorum.</title>
        <authorList>
            <person name="Armitage A.D."/>
            <person name="Nellist C.F."/>
            <person name="Bates H."/>
            <person name="Vickerstaff R.J."/>
            <person name="Harrison R.J."/>
        </authorList>
    </citation>
    <scope>NUCLEOTIDE SEQUENCE</scope>
    <source>
        <strain evidence="1">15-7</strain>
        <strain evidence="2">4032</strain>
        <strain evidence="3">P415</strain>
        <strain evidence="4">P421</strain>
    </source>
</reference>
<proteinExistence type="predicted"/>
<accession>A0A329SK38</accession>
<dbReference type="EMBL" id="RCMG01000474">
    <property type="protein sequence ID" value="KAG2853563.1"/>
    <property type="molecule type" value="Genomic_DNA"/>
</dbReference>
<reference evidence="5" key="3">
    <citation type="submission" date="2021-01" db="EMBL/GenBank/DDBJ databases">
        <title>Phytophthora aleatoria, a newly-described species from Pinus radiata is distinct from Phytophthora cactorum isolates based on comparative genomics.</title>
        <authorList>
            <person name="Mcdougal R."/>
            <person name="Panda P."/>
            <person name="Williams N."/>
            <person name="Studholme D.J."/>
        </authorList>
    </citation>
    <scope>NUCLEOTIDE SEQUENCE</scope>
    <source>
        <strain evidence="5">NZFS 3830</strain>
    </source>
</reference>
<evidence type="ECO:0000313" key="3">
    <source>
        <dbReference type="EMBL" id="KAG2976108.1"/>
    </source>
</evidence>
<dbReference type="EMBL" id="RCMI01000448">
    <property type="protein sequence ID" value="KAG2910291.1"/>
    <property type="molecule type" value="Genomic_DNA"/>
</dbReference>
<evidence type="ECO:0000313" key="4">
    <source>
        <dbReference type="EMBL" id="KAG3217256.1"/>
    </source>
</evidence>
<evidence type="ECO:0000313" key="1">
    <source>
        <dbReference type="EMBL" id="KAG2853563.1"/>
    </source>
</evidence>
<dbReference type="Proteomes" id="UP000774804">
    <property type="component" value="Unassembled WGS sequence"/>
</dbReference>
<evidence type="ECO:0000313" key="7">
    <source>
        <dbReference type="Proteomes" id="UP000251314"/>
    </source>
</evidence>
<dbReference type="EMBL" id="JAENGZ010000068">
    <property type="protein sequence ID" value="KAG6970688.1"/>
    <property type="molecule type" value="Genomic_DNA"/>
</dbReference>
<evidence type="ECO:0000313" key="6">
    <source>
        <dbReference type="EMBL" id="RAW37163.1"/>
    </source>
</evidence>
<organism evidence="6 7">
    <name type="scientific">Phytophthora cactorum</name>
    <dbReference type="NCBI Taxonomy" id="29920"/>
    <lineage>
        <taxon>Eukaryota</taxon>
        <taxon>Sar</taxon>
        <taxon>Stramenopiles</taxon>
        <taxon>Oomycota</taxon>
        <taxon>Peronosporomycetes</taxon>
        <taxon>Peronosporales</taxon>
        <taxon>Peronosporaceae</taxon>
        <taxon>Phytophthora</taxon>
    </lineage>
</organism>
<protein>
    <submittedName>
        <fullName evidence="6">Uncharacterized protein</fullName>
    </submittedName>
</protein>
<reference evidence="6 7" key="1">
    <citation type="submission" date="2018-01" db="EMBL/GenBank/DDBJ databases">
        <title>Draft genome of the strawberry crown rot pathogen Phytophthora cactorum.</title>
        <authorList>
            <person name="Armitage A.D."/>
            <person name="Lysoe E."/>
            <person name="Nellist C.F."/>
            <person name="Harrison R.J."/>
            <person name="Brurberg M.B."/>
        </authorList>
    </citation>
    <scope>NUCLEOTIDE SEQUENCE [LARGE SCALE GENOMIC DNA]</scope>
    <source>
        <strain evidence="6 7">10300</strain>
    </source>
</reference>
<dbReference type="EMBL" id="RCMV01000434">
    <property type="protein sequence ID" value="KAG3217256.1"/>
    <property type="molecule type" value="Genomic_DNA"/>
</dbReference>
<dbReference type="Proteomes" id="UP000688947">
    <property type="component" value="Unassembled WGS sequence"/>
</dbReference>
<dbReference type="Proteomes" id="UP000760860">
    <property type="component" value="Unassembled WGS sequence"/>
</dbReference>
<sequence length="55" mass="6419">MSPPRRALRTPNSFAERYNPVRALREAPPLSSRYEEDRLDPNVIAYDLDEAQSRM</sequence>
<dbReference type="Proteomes" id="UP000697107">
    <property type="component" value="Unassembled WGS sequence"/>
</dbReference>